<proteinExistence type="predicted"/>
<evidence type="ECO:0000256" key="1">
    <source>
        <dbReference type="SAM" id="MobiDB-lite"/>
    </source>
</evidence>
<dbReference type="KEGG" id="pgr:PGTG_19857"/>
<sequence length="337" mass="37962">MQRGYSRHHGHLGVAPDVTVTLTNPLTAHETPNETPRCRSARERHAIVRGASGKVTFRAGASPNCPYTTGAPRRQTVEGSDGQTDLPRPGQTFLSADETRTEDLGHSWEQLQGLLTTRLQQIRGDGTPVILTNHILKGTDGLSWTAVSPRVNIRRWGANPEELKVLWWCSVWSYWWHHLEVMGSNPGLAFLPPRASNPTIRWMVWPYHPGSAICKSHPMDAPCRAKVGWHLVHPIGCPNAIHHARWCIRIRSVVFVHIDEIHATNVTQLQLVGLANRDFCATRFRDGVYFAHSCVFRFSKLVTGVKCKLVSGKKRSEWLKHYNSRKLSGPSNAHWQQ</sequence>
<dbReference type="InParanoid" id="E3LB97"/>
<accession>E3LB97</accession>
<name>E3LB97_PUCGT</name>
<evidence type="ECO:0000313" key="3">
    <source>
        <dbReference type="Proteomes" id="UP000008783"/>
    </source>
</evidence>
<dbReference type="OrthoDB" id="10535337at2759"/>
<dbReference type="EMBL" id="DS178411">
    <property type="protein sequence ID" value="EFP93822.2"/>
    <property type="molecule type" value="Genomic_DNA"/>
</dbReference>
<keyword evidence="3" id="KW-1185">Reference proteome</keyword>
<gene>
    <name evidence="2" type="ORF">PGTG_19857</name>
</gene>
<evidence type="ECO:0000313" key="2">
    <source>
        <dbReference type="EMBL" id="EFP93822.2"/>
    </source>
</evidence>
<dbReference type="VEuPathDB" id="FungiDB:PGTG_19857"/>
<reference key="1">
    <citation type="submission" date="2007-01" db="EMBL/GenBank/DDBJ databases">
        <title>The Genome Sequence of Puccinia graminis f. sp. tritici Strain CRL 75-36-700-3.</title>
        <authorList>
            <consortium name="The Broad Institute Genome Sequencing Platform"/>
            <person name="Birren B."/>
            <person name="Lander E."/>
            <person name="Galagan J."/>
            <person name="Nusbaum C."/>
            <person name="Devon K."/>
            <person name="Cuomo C."/>
            <person name="Jaffe D."/>
            <person name="Butler J."/>
            <person name="Alvarez P."/>
            <person name="Gnerre S."/>
            <person name="Grabherr M."/>
            <person name="Mauceli E."/>
            <person name="Brockman W."/>
            <person name="Young S."/>
            <person name="LaButti K."/>
            <person name="Sykes S."/>
            <person name="DeCaprio D."/>
            <person name="Crawford M."/>
            <person name="Koehrsen M."/>
            <person name="Engels R."/>
            <person name="Montgomery P."/>
            <person name="Pearson M."/>
            <person name="Howarth C."/>
            <person name="Larson L."/>
            <person name="White J."/>
            <person name="Zeng Q."/>
            <person name="Kodira C."/>
            <person name="Yandava C."/>
            <person name="Alvarado L."/>
            <person name="O'Leary S."/>
            <person name="Szabo L."/>
            <person name="Dean R."/>
            <person name="Schein J."/>
        </authorList>
    </citation>
    <scope>NUCLEOTIDE SEQUENCE</scope>
    <source>
        <strain>CRL 75-36-700-3</strain>
    </source>
</reference>
<organism evidence="2 3">
    <name type="scientific">Puccinia graminis f. sp. tritici (strain CRL 75-36-700-3 / race SCCL)</name>
    <name type="common">Black stem rust fungus</name>
    <dbReference type="NCBI Taxonomy" id="418459"/>
    <lineage>
        <taxon>Eukaryota</taxon>
        <taxon>Fungi</taxon>
        <taxon>Dikarya</taxon>
        <taxon>Basidiomycota</taxon>
        <taxon>Pucciniomycotina</taxon>
        <taxon>Pucciniomycetes</taxon>
        <taxon>Pucciniales</taxon>
        <taxon>Pucciniaceae</taxon>
        <taxon>Puccinia</taxon>
    </lineage>
</organism>
<dbReference type="Proteomes" id="UP000008783">
    <property type="component" value="Unassembled WGS sequence"/>
</dbReference>
<protein>
    <submittedName>
        <fullName evidence="2">Uncharacterized protein</fullName>
    </submittedName>
</protein>
<feature type="region of interest" description="Disordered" evidence="1">
    <location>
        <begin position="59"/>
        <end position="92"/>
    </location>
</feature>
<dbReference type="GeneID" id="10535273"/>
<dbReference type="AlphaFoldDB" id="E3LB97"/>
<reference evidence="3" key="2">
    <citation type="journal article" date="2011" name="Proc. Natl. Acad. Sci. U.S.A.">
        <title>Obligate biotrophy features unraveled by the genomic analysis of rust fungi.</title>
        <authorList>
            <person name="Duplessis S."/>
            <person name="Cuomo C.A."/>
            <person name="Lin Y.-C."/>
            <person name="Aerts A."/>
            <person name="Tisserant E."/>
            <person name="Veneault-Fourrey C."/>
            <person name="Joly D.L."/>
            <person name="Hacquard S."/>
            <person name="Amselem J."/>
            <person name="Cantarel B.L."/>
            <person name="Chiu R."/>
            <person name="Coutinho P.M."/>
            <person name="Feau N."/>
            <person name="Field M."/>
            <person name="Frey P."/>
            <person name="Gelhaye E."/>
            <person name="Goldberg J."/>
            <person name="Grabherr M.G."/>
            <person name="Kodira C.D."/>
            <person name="Kohler A."/>
            <person name="Kuees U."/>
            <person name="Lindquist E.A."/>
            <person name="Lucas S.M."/>
            <person name="Mago R."/>
            <person name="Mauceli E."/>
            <person name="Morin E."/>
            <person name="Murat C."/>
            <person name="Pangilinan J.L."/>
            <person name="Park R."/>
            <person name="Pearson M."/>
            <person name="Quesneville H."/>
            <person name="Rouhier N."/>
            <person name="Sakthikumar S."/>
            <person name="Salamov A.A."/>
            <person name="Schmutz J."/>
            <person name="Selles B."/>
            <person name="Shapiro H."/>
            <person name="Tanguay P."/>
            <person name="Tuskan G.A."/>
            <person name="Henrissat B."/>
            <person name="Van de Peer Y."/>
            <person name="Rouze P."/>
            <person name="Ellis J.G."/>
            <person name="Dodds P.N."/>
            <person name="Schein J.E."/>
            <person name="Zhong S."/>
            <person name="Hamelin R.C."/>
            <person name="Grigoriev I.V."/>
            <person name="Szabo L.J."/>
            <person name="Martin F."/>
        </authorList>
    </citation>
    <scope>NUCLEOTIDE SEQUENCE [LARGE SCALE GENOMIC DNA]</scope>
    <source>
        <strain evidence="3">CRL 75-36-700-3 / race SCCL</strain>
    </source>
</reference>
<dbReference type="RefSeq" id="XP_003338241.2">
    <property type="nucleotide sequence ID" value="XM_003338193.2"/>
</dbReference>
<dbReference type="HOGENOM" id="CLU_824219_0_0_1"/>